<evidence type="ECO:0000256" key="3">
    <source>
        <dbReference type="ARBA" id="ARBA00023027"/>
    </source>
</evidence>
<feature type="domain" description="D-isomer specific 2-hydroxyacid dehydrogenase NAD-binding" evidence="6">
    <location>
        <begin position="107"/>
        <end position="284"/>
    </location>
</feature>
<dbReference type="Pfam" id="PF00389">
    <property type="entry name" value="2-Hacid_dh"/>
    <property type="match status" value="1"/>
</dbReference>
<dbReference type="RefSeq" id="WP_116222934.1">
    <property type="nucleotide sequence ID" value="NZ_CP038197.1"/>
</dbReference>
<dbReference type="InterPro" id="IPR050223">
    <property type="entry name" value="D-isomer_2-hydroxyacid_DH"/>
</dbReference>
<dbReference type="GO" id="GO:0030267">
    <property type="term" value="F:glyoxylate reductase (NADPH) activity"/>
    <property type="evidence" value="ECO:0007669"/>
    <property type="project" value="TreeGrafter"/>
</dbReference>
<dbReference type="CDD" id="cd05301">
    <property type="entry name" value="GDH"/>
    <property type="match status" value="1"/>
</dbReference>
<accession>A0A3D9X9M0</accession>
<evidence type="ECO:0000256" key="1">
    <source>
        <dbReference type="ARBA" id="ARBA00005854"/>
    </source>
</evidence>
<dbReference type="EMBL" id="QTUJ01000004">
    <property type="protein sequence ID" value="REF67246.1"/>
    <property type="molecule type" value="Genomic_DNA"/>
</dbReference>
<dbReference type="GO" id="GO:0005829">
    <property type="term" value="C:cytosol"/>
    <property type="evidence" value="ECO:0007669"/>
    <property type="project" value="TreeGrafter"/>
</dbReference>
<dbReference type="AlphaFoldDB" id="A0A3D9X9M0"/>
<dbReference type="PROSITE" id="PS00065">
    <property type="entry name" value="D_2_HYDROXYACID_DH_1"/>
    <property type="match status" value="1"/>
</dbReference>
<dbReference type="Pfam" id="PF02826">
    <property type="entry name" value="2-Hacid_dh_C"/>
    <property type="match status" value="1"/>
</dbReference>
<comment type="caution">
    <text evidence="7">The sequence shown here is derived from an EMBL/GenBank/DDBJ whole genome shotgun (WGS) entry which is preliminary data.</text>
</comment>
<dbReference type="GO" id="GO:0016618">
    <property type="term" value="F:hydroxypyruvate reductase [NAD(P)H] activity"/>
    <property type="evidence" value="ECO:0007669"/>
    <property type="project" value="TreeGrafter"/>
</dbReference>
<proteinExistence type="inferred from homology"/>
<dbReference type="PANTHER" id="PTHR10996">
    <property type="entry name" value="2-HYDROXYACID DEHYDROGENASE-RELATED"/>
    <property type="match status" value="1"/>
</dbReference>
<keyword evidence="2 4" id="KW-0560">Oxidoreductase</keyword>
<keyword evidence="3" id="KW-0520">NAD</keyword>
<evidence type="ECO:0000313" key="7">
    <source>
        <dbReference type="EMBL" id="REF67246.1"/>
    </source>
</evidence>
<dbReference type="SUPFAM" id="SSF52283">
    <property type="entry name" value="Formate/glycerate dehydrogenase catalytic domain-like"/>
    <property type="match status" value="1"/>
</dbReference>
<dbReference type="SUPFAM" id="SSF51735">
    <property type="entry name" value="NAD(P)-binding Rossmann-fold domains"/>
    <property type="match status" value="1"/>
</dbReference>
<evidence type="ECO:0000259" key="5">
    <source>
        <dbReference type="Pfam" id="PF00389"/>
    </source>
</evidence>
<dbReference type="InterPro" id="IPR006140">
    <property type="entry name" value="D-isomer_DH_NAD-bd"/>
</dbReference>
<dbReference type="InterPro" id="IPR006139">
    <property type="entry name" value="D-isomer_2_OHA_DH_cat_dom"/>
</dbReference>
<evidence type="ECO:0000313" key="8">
    <source>
        <dbReference type="Proteomes" id="UP000256941"/>
    </source>
</evidence>
<dbReference type="InterPro" id="IPR036291">
    <property type="entry name" value="NAD(P)-bd_dom_sf"/>
</dbReference>
<organism evidence="7 8">
    <name type="scientific">Paracoccus versutus</name>
    <name type="common">Thiobacillus versutus</name>
    <dbReference type="NCBI Taxonomy" id="34007"/>
    <lineage>
        <taxon>Bacteria</taxon>
        <taxon>Pseudomonadati</taxon>
        <taxon>Pseudomonadota</taxon>
        <taxon>Alphaproteobacteria</taxon>
        <taxon>Rhodobacterales</taxon>
        <taxon>Paracoccaceae</taxon>
        <taxon>Paracoccus</taxon>
    </lineage>
</organism>
<evidence type="ECO:0000259" key="6">
    <source>
        <dbReference type="Pfam" id="PF02826"/>
    </source>
</evidence>
<reference evidence="7 8" key="1">
    <citation type="submission" date="2018-08" db="EMBL/GenBank/DDBJ databases">
        <title>Genomic Encyclopedia of Archaeal and Bacterial Type Strains, Phase II (KMG-II): from individual species to whole genera.</title>
        <authorList>
            <person name="Goeker M."/>
        </authorList>
    </citation>
    <scope>NUCLEOTIDE SEQUENCE [LARGE SCALE GENOMIC DNA]</scope>
    <source>
        <strain evidence="7 8">DSM 17099</strain>
    </source>
</reference>
<dbReference type="GO" id="GO:0051287">
    <property type="term" value="F:NAD binding"/>
    <property type="evidence" value="ECO:0007669"/>
    <property type="project" value="InterPro"/>
</dbReference>
<dbReference type="FunFam" id="3.40.50.720:FF:000203">
    <property type="entry name" value="D-3-phosphoglycerate dehydrogenase (SerA)"/>
    <property type="match status" value="1"/>
</dbReference>
<dbReference type="InterPro" id="IPR029752">
    <property type="entry name" value="D-isomer_DH_CS1"/>
</dbReference>
<gene>
    <name evidence="7" type="ORF">BDD41_4268</name>
</gene>
<dbReference type="Gene3D" id="3.40.50.720">
    <property type="entry name" value="NAD(P)-binding Rossmann-like Domain"/>
    <property type="match status" value="2"/>
</dbReference>
<evidence type="ECO:0000256" key="4">
    <source>
        <dbReference type="RuleBase" id="RU003719"/>
    </source>
</evidence>
<sequence length="316" mass="33865">MKLLVTRRMTQAAEHALSARFETEILDRRDGLSVEEAAQALADYDAIMPTLGDRFTAEAFQARPRCRLLANFGAGYNHIDVAAAAAAGIAVTNTPDAVTEATADIALTLILMTARRAGEGERLLRRGAWTGWEPTQLLGRHVTGCTVGIIGMGRIGKAIARRCHFGFGMEVLFHNRSVVSSLDFPARQVADLDELLAQSDFAVVAVPGGAETRHMIGAHELERLGPRSYLVNIARGDVVEEAALVEALAQGRIAGAGLDVYEFEPKVAPALCAMENVTLLPHLGTAAEEVRTAMAMRALNNLVAFAEGQALPDRVN</sequence>
<feature type="domain" description="D-isomer specific 2-hydroxyacid dehydrogenase catalytic" evidence="5">
    <location>
        <begin position="5"/>
        <end position="316"/>
    </location>
</feature>
<protein>
    <submittedName>
        <fullName evidence="7">Lactate dehydrogenase-like 2-hydroxyacid dehydrogenase</fullName>
    </submittedName>
</protein>
<comment type="similarity">
    <text evidence="1 4">Belongs to the D-isomer specific 2-hydroxyacid dehydrogenase family.</text>
</comment>
<dbReference type="PANTHER" id="PTHR10996:SF178">
    <property type="entry name" value="2-HYDROXYACID DEHYDROGENASE YGL185C-RELATED"/>
    <property type="match status" value="1"/>
</dbReference>
<evidence type="ECO:0000256" key="2">
    <source>
        <dbReference type="ARBA" id="ARBA00023002"/>
    </source>
</evidence>
<dbReference type="Proteomes" id="UP000256941">
    <property type="component" value="Unassembled WGS sequence"/>
</dbReference>
<name>A0A3D9X9M0_PARVE</name>